<keyword evidence="9" id="KW-1133">Transmembrane helix</keyword>
<sequence length="863" mass="95330">MLFVVISVVVVLAVLAASVTLLVHIDQKLRQGAEQQVMTFTEQAASNVSDRMGYVQDAIGAFTVENPDPERVRPMMEVFKERFGFSSVAFAGLDGVGLYSDGEPFSTDQLAVPETALSMEKATYSANYDVGDGQRGKLAQNPLYIDGELVGALYVEIPCSMFSMERSLDMFDGRGYFILFDADTQEIIVAPTEQTQVPITSDTLIYDFLYESQRTGESDDALFQNDRYAQEKNYIALLQRAVADERCDLFTGVIDGKESYVCVAPVHAGDWFVCNVIPVENVRAEGSAVMAAFQVVFALSISCLLIVLVVSYLFYRKRMQERGVEMKTRLYGALSESLDMAVNMYSPDDAIVTPIVAKASEIFGYPMSDIMGKSSVPDEIALSKEGRDLLDRIRSGAIESLEQGEFAFREPWSGRPSWVFYSVTPFEYEGKLQLLIVFRDVTDEKTLQVSMSDAMVAAETANKAKSDFLSNMSHEIRTPMNAIVGMAQIARKNLGDNEKLKESLDKIDLASDHLLTIINDVLDISKIESGKMILASEVFSLSDVIDRVAASMRGQCETRGQTMTVEWRNIDTDAFVGDQVRLRQMLLNLLVNASKYTPAGGHIRLKVSEKPSNVKKYTHVTFVVSDDGIGMSEEYLEHLFEPFVMEGRSSVQGTGLGMPIVKNIVTMLNGEIRVESELDKGTTFTVSIALPRATEDEKNLLVTDAPASKIPRTREALKPSDKDRLVGLKVLLAEDNELNAEIAKELLADAGLEVDWAENGEQACELFEDSEPRAYDVVLMDIQMPIMNGYEAARTIRSLEREDAATVPIIAMSANAFMEDVEESLRCGMNAHLSKPIDMAQVLATISEQVERARNGDSGGESA</sequence>
<dbReference type="SUPFAM" id="SSF47384">
    <property type="entry name" value="Homodimeric domain of signal transducing histidine kinase"/>
    <property type="match status" value="1"/>
</dbReference>
<dbReference type="InterPro" id="IPR036890">
    <property type="entry name" value="HATPase_C_sf"/>
</dbReference>
<dbReference type="PRINTS" id="PR00344">
    <property type="entry name" value="BCTRLSENSOR"/>
</dbReference>
<keyword evidence="9" id="KW-0812">Transmembrane</keyword>
<evidence type="ECO:0000256" key="7">
    <source>
        <dbReference type="ARBA" id="ARBA00023012"/>
    </source>
</evidence>
<evidence type="ECO:0000256" key="4">
    <source>
        <dbReference type="ARBA" id="ARBA00022553"/>
    </source>
</evidence>
<comment type="catalytic activity">
    <reaction evidence="1">
        <text>ATP + protein L-histidine = ADP + protein N-phospho-L-histidine.</text>
        <dbReference type="EC" id="2.7.13.3"/>
    </reaction>
</comment>
<keyword evidence="5" id="KW-0808">Transferase</keyword>
<comment type="subcellular location">
    <subcellularLocation>
        <location evidence="2">Cell membrane</location>
    </subcellularLocation>
</comment>
<feature type="domain" description="Response regulatory" evidence="11">
    <location>
        <begin position="729"/>
        <end position="850"/>
    </location>
</feature>
<gene>
    <name evidence="12" type="ORF">CE91St30_04770</name>
</gene>
<dbReference type="PROSITE" id="PS50110">
    <property type="entry name" value="RESPONSE_REGULATORY"/>
    <property type="match status" value="1"/>
</dbReference>
<dbReference type="Pfam" id="PF00072">
    <property type="entry name" value="Response_reg"/>
    <property type="match status" value="1"/>
</dbReference>
<keyword evidence="13" id="KW-1185">Reference proteome</keyword>
<evidence type="ECO:0000256" key="1">
    <source>
        <dbReference type="ARBA" id="ARBA00000085"/>
    </source>
</evidence>
<dbReference type="SMART" id="SM00388">
    <property type="entry name" value="HisKA"/>
    <property type="match status" value="1"/>
</dbReference>
<keyword evidence="4 8" id="KW-0597">Phosphoprotein</keyword>
<dbReference type="Gene3D" id="1.10.287.130">
    <property type="match status" value="1"/>
</dbReference>
<dbReference type="PANTHER" id="PTHR43047">
    <property type="entry name" value="TWO-COMPONENT HISTIDINE PROTEIN KINASE"/>
    <property type="match status" value="1"/>
</dbReference>
<dbReference type="SUPFAM" id="SSF52172">
    <property type="entry name" value="CheY-like"/>
    <property type="match status" value="1"/>
</dbReference>
<dbReference type="InterPro" id="IPR003661">
    <property type="entry name" value="HisK_dim/P_dom"/>
</dbReference>
<organism evidence="12 13">
    <name type="scientific">Raoultibacter timonensis</name>
    <dbReference type="NCBI Taxonomy" id="1907662"/>
    <lineage>
        <taxon>Bacteria</taxon>
        <taxon>Bacillati</taxon>
        <taxon>Actinomycetota</taxon>
        <taxon>Coriobacteriia</taxon>
        <taxon>Eggerthellales</taxon>
        <taxon>Eggerthellaceae</taxon>
        <taxon>Raoultibacter</taxon>
    </lineage>
</organism>
<dbReference type="EC" id="2.7.13.3" evidence="3"/>
<keyword evidence="9" id="KW-0472">Membrane</keyword>
<evidence type="ECO:0000256" key="8">
    <source>
        <dbReference type="PROSITE-ProRule" id="PRU00169"/>
    </source>
</evidence>
<dbReference type="Proteomes" id="UP001320544">
    <property type="component" value="Chromosome"/>
</dbReference>
<dbReference type="InterPro" id="IPR003594">
    <property type="entry name" value="HATPase_dom"/>
</dbReference>
<evidence type="ECO:0000259" key="11">
    <source>
        <dbReference type="PROSITE" id="PS50110"/>
    </source>
</evidence>
<dbReference type="InterPro" id="IPR001789">
    <property type="entry name" value="Sig_transdc_resp-reg_receiver"/>
</dbReference>
<feature type="modified residue" description="4-aspartylphosphate" evidence="8">
    <location>
        <position position="781"/>
    </location>
</feature>
<dbReference type="Gene3D" id="3.40.50.2300">
    <property type="match status" value="1"/>
</dbReference>
<dbReference type="CDD" id="cd17546">
    <property type="entry name" value="REC_hyHK_CKI1_RcsC-like"/>
    <property type="match status" value="1"/>
</dbReference>
<evidence type="ECO:0000259" key="10">
    <source>
        <dbReference type="PROSITE" id="PS50109"/>
    </source>
</evidence>
<dbReference type="EMBL" id="AP025564">
    <property type="protein sequence ID" value="BDE95144.1"/>
    <property type="molecule type" value="Genomic_DNA"/>
</dbReference>
<evidence type="ECO:0000313" key="13">
    <source>
        <dbReference type="Proteomes" id="UP001320544"/>
    </source>
</evidence>
<evidence type="ECO:0000256" key="2">
    <source>
        <dbReference type="ARBA" id="ARBA00004236"/>
    </source>
</evidence>
<dbReference type="CDD" id="cd00082">
    <property type="entry name" value="HisKA"/>
    <property type="match status" value="1"/>
</dbReference>
<dbReference type="SMART" id="SM00387">
    <property type="entry name" value="HATPase_c"/>
    <property type="match status" value="1"/>
</dbReference>
<dbReference type="InterPro" id="IPR011006">
    <property type="entry name" value="CheY-like_superfamily"/>
</dbReference>
<protein>
    <recommendedName>
        <fullName evidence="3">histidine kinase</fullName>
        <ecNumber evidence="3">2.7.13.3</ecNumber>
    </recommendedName>
</protein>
<keyword evidence="6" id="KW-0418">Kinase</keyword>
<dbReference type="Gene3D" id="3.30.565.10">
    <property type="entry name" value="Histidine kinase-like ATPase, C-terminal domain"/>
    <property type="match status" value="1"/>
</dbReference>
<keyword evidence="7" id="KW-0902">Two-component regulatory system</keyword>
<dbReference type="Gene3D" id="3.30.450.20">
    <property type="entry name" value="PAS domain"/>
    <property type="match status" value="2"/>
</dbReference>
<feature type="domain" description="Histidine kinase" evidence="10">
    <location>
        <begin position="471"/>
        <end position="692"/>
    </location>
</feature>
<name>A0ABM7WFZ3_9ACTN</name>
<dbReference type="SMART" id="SM00448">
    <property type="entry name" value="REC"/>
    <property type="match status" value="1"/>
</dbReference>
<evidence type="ECO:0000256" key="6">
    <source>
        <dbReference type="ARBA" id="ARBA00022777"/>
    </source>
</evidence>
<dbReference type="InterPro" id="IPR005467">
    <property type="entry name" value="His_kinase_dom"/>
</dbReference>
<reference evidence="12 13" key="1">
    <citation type="submission" date="2022-01" db="EMBL/GenBank/DDBJ databases">
        <title>Novel bile acid biosynthetic pathways are enriched in the microbiome of centenarians.</title>
        <authorList>
            <person name="Sato Y."/>
            <person name="Atarashi K."/>
            <person name="Plichta R.D."/>
            <person name="Arai Y."/>
            <person name="Sasajima S."/>
            <person name="Kearney M.S."/>
            <person name="Suda W."/>
            <person name="Takeshita K."/>
            <person name="Sasaki T."/>
            <person name="Okamoto S."/>
            <person name="Skelly N.A."/>
            <person name="Okamura Y."/>
            <person name="Vlamakis H."/>
            <person name="Li Y."/>
            <person name="Tanoue T."/>
            <person name="Takei H."/>
            <person name="Nittono H."/>
            <person name="Narushima S."/>
            <person name="Irie J."/>
            <person name="Itoh H."/>
            <person name="Moriya K."/>
            <person name="Sugiura Y."/>
            <person name="Suematsu M."/>
            <person name="Moritoki N."/>
            <person name="Shibata S."/>
            <person name="Littman R.D."/>
            <person name="Fischbach A.M."/>
            <person name="Uwamino Y."/>
            <person name="Inoue T."/>
            <person name="Honda A."/>
            <person name="Hattori M."/>
            <person name="Murai T."/>
            <person name="Xavier J.R."/>
            <person name="Hirose N."/>
            <person name="Honda K."/>
        </authorList>
    </citation>
    <scope>NUCLEOTIDE SEQUENCE [LARGE SCALE GENOMIC DNA]</scope>
    <source>
        <strain evidence="12 13">CE91-St30</strain>
    </source>
</reference>
<accession>A0ABM7WFZ3</accession>
<dbReference type="SUPFAM" id="SSF55874">
    <property type="entry name" value="ATPase domain of HSP90 chaperone/DNA topoisomerase II/histidine kinase"/>
    <property type="match status" value="1"/>
</dbReference>
<dbReference type="InterPro" id="IPR035965">
    <property type="entry name" value="PAS-like_dom_sf"/>
</dbReference>
<dbReference type="InterPro" id="IPR036097">
    <property type="entry name" value="HisK_dim/P_sf"/>
</dbReference>
<evidence type="ECO:0000313" key="12">
    <source>
        <dbReference type="EMBL" id="BDE95144.1"/>
    </source>
</evidence>
<dbReference type="PROSITE" id="PS50109">
    <property type="entry name" value="HIS_KIN"/>
    <property type="match status" value="1"/>
</dbReference>
<evidence type="ECO:0000256" key="5">
    <source>
        <dbReference type="ARBA" id="ARBA00022679"/>
    </source>
</evidence>
<dbReference type="SUPFAM" id="SSF55785">
    <property type="entry name" value="PYP-like sensor domain (PAS domain)"/>
    <property type="match status" value="1"/>
</dbReference>
<dbReference type="Pfam" id="PF02518">
    <property type="entry name" value="HATPase_c"/>
    <property type="match status" value="1"/>
</dbReference>
<evidence type="ECO:0000256" key="9">
    <source>
        <dbReference type="SAM" id="Phobius"/>
    </source>
</evidence>
<dbReference type="InterPro" id="IPR004358">
    <property type="entry name" value="Sig_transdc_His_kin-like_C"/>
</dbReference>
<evidence type="ECO:0000256" key="3">
    <source>
        <dbReference type="ARBA" id="ARBA00012438"/>
    </source>
</evidence>
<feature type="transmembrane region" description="Helical" evidence="9">
    <location>
        <begin position="291"/>
        <end position="315"/>
    </location>
</feature>
<dbReference type="Pfam" id="PF00512">
    <property type="entry name" value="HisKA"/>
    <property type="match status" value="1"/>
</dbReference>
<proteinExistence type="predicted"/>